<feature type="domain" description="NAD(P)-binding" evidence="1">
    <location>
        <begin position="19"/>
        <end position="71"/>
    </location>
</feature>
<dbReference type="EMBL" id="JH659361">
    <property type="protein sequence ID" value="EXK26407.1"/>
    <property type="molecule type" value="Genomic_DNA"/>
</dbReference>
<dbReference type="Pfam" id="PF16363">
    <property type="entry name" value="GDP_Man_Dehyd"/>
    <property type="match status" value="1"/>
</dbReference>
<protein>
    <recommendedName>
        <fullName evidence="1">NAD(P)-binding domain-containing protein</fullName>
    </recommendedName>
</protein>
<dbReference type="InterPro" id="IPR016040">
    <property type="entry name" value="NAD(P)-bd_dom"/>
</dbReference>
<dbReference type="HOGENOM" id="CLU_2109160_0_0_1"/>
<reference evidence="2" key="1">
    <citation type="submission" date="2012-04" db="EMBL/GenBank/DDBJ databases">
        <title>The Genome Sequence of Fusarium oxysporum melonis.</title>
        <authorList>
            <consortium name="The Broad Institute Genome Sequencing Platform"/>
            <person name="Ma L.-J."/>
            <person name="Gale L.R."/>
            <person name="Schwartz D.C."/>
            <person name="Zhou S."/>
            <person name="Corby-Kistler H."/>
            <person name="Young S.K."/>
            <person name="Zeng Q."/>
            <person name="Gargeya S."/>
            <person name="Fitzgerald M."/>
            <person name="Haas B."/>
            <person name="Abouelleil A."/>
            <person name="Alvarado L."/>
            <person name="Arachchi H.M."/>
            <person name="Berlin A."/>
            <person name="Brown A."/>
            <person name="Chapman S.B."/>
            <person name="Chen Z."/>
            <person name="Dunbar C."/>
            <person name="Freedman E."/>
            <person name="Gearin G."/>
            <person name="Goldberg J."/>
            <person name="Griggs A."/>
            <person name="Gujja S."/>
            <person name="Heiman D."/>
            <person name="Howarth C."/>
            <person name="Larson L."/>
            <person name="Lui A."/>
            <person name="MacDonald P.J.P."/>
            <person name="Montmayeur A."/>
            <person name="Murphy C."/>
            <person name="Neiman D."/>
            <person name="Pearson M."/>
            <person name="Priest M."/>
            <person name="Roberts A."/>
            <person name="Saif S."/>
            <person name="Shea T."/>
            <person name="Shenoy N."/>
            <person name="Sisk P."/>
            <person name="Stolte C."/>
            <person name="Sykes S."/>
            <person name="Wortman J."/>
            <person name="Nusbaum C."/>
            <person name="Birren B."/>
        </authorList>
    </citation>
    <scope>NUCLEOTIDE SEQUENCE</scope>
    <source>
        <strain evidence="2">26406</strain>
    </source>
</reference>
<dbReference type="InterPro" id="IPR036291">
    <property type="entry name" value="NAD(P)-bd_dom_sf"/>
</dbReference>
<dbReference type="AlphaFoldDB" id="W9ZCU0"/>
<organism evidence="2">
    <name type="scientific">Fusarium oxysporum f. sp. melonis 26406</name>
    <dbReference type="NCBI Taxonomy" id="1089452"/>
    <lineage>
        <taxon>Eukaryota</taxon>
        <taxon>Fungi</taxon>
        <taxon>Dikarya</taxon>
        <taxon>Ascomycota</taxon>
        <taxon>Pezizomycotina</taxon>
        <taxon>Sordariomycetes</taxon>
        <taxon>Hypocreomycetidae</taxon>
        <taxon>Hypocreales</taxon>
        <taxon>Nectriaceae</taxon>
        <taxon>Fusarium</taxon>
        <taxon>Fusarium oxysporum species complex</taxon>
    </lineage>
</organism>
<dbReference type="Proteomes" id="UP000030703">
    <property type="component" value="Unassembled WGS sequence"/>
</dbReference>
<reference evidence="2" key="2">
    <citation type="submission" date="2012-05" db="EMBL/GenBank/DDBJ databases">
        <title>Annotation of the Genome Sequence of Fusarium oxysporum f. sp. melonis 26406.</title>
        <authorList>
            <consortium name="The Broad Institute Genomics Platform"/>
            <person name="Ma L.-J."/>
            <person name="Corby-Kistler H."/>
            <person name="Broz K."/>
            <person name="Gale L.R."/>
            <person name="Jonkers W."/>
            <person name="O'Donnell K."/>
            <person name="Ploetz R."/>
            <person name="Steinberg C."/>
            <person name="Schwartz D.C."/>
            <person name="VanEtten H."/>
            <person name="Zhou S."/>
            <person name="Young S.K."/>
            <person name="Zeng Q."/>
            <person name="Gargeya S."/>
            <person name="Fitzgerald M."/>
            <person name="Abouelleil A."/>
            <person name="Alvarado L."/>
            <person name="Chapman S.B."/>
            <person name="Gainer-Dewar J."/>
            <person name="Goldberg J."/>
            <person name="Griggs A."/>
            <person name="Gujja S."/>
            <person name="Hansen M."/>
            <person name="Howarth C."/>
            <person name="Imamovic A."/>
            <person name="Ireland A."/>
            <person name="Larimer J."/>
            <person name="McCowan C."/>
            <person name="Murphy C."/>
            <person name="Pearson M."/>
            <person name="Poon T.W."/>
            <person name="Priest M."/>
            <person name="Roberts A."/>
            <person name="Saif S."/>
            <person name="Shea T."/>
            <person name="Sykes S."/>
            <person name="Wortman J."/>
            <person name="Nusbaum C."/>
            <person name="Birren B."/>
        </authorList>
    </citation>
    <scope>NUCLEOTIDE SEQUENCE</scope>
    <source>
        <strain evidence="2">26406</strain>
    </source>
</reference>
<dbReference type="SUPFAM" id="SSF51735">
    <property type="entry name" value="NAD(P)-binding Rossmann-fold domains"/>
    <property type="match status" value="1"/>
</dbReference>
<evidence type="ECO:0000259" key="1">
    <source>
        <dbReference type="Pfam" id="PF16363"/>
    </source>
</evidence>
<name>W9ZCU0_FUSOX</name>
<dbReference type="VEuPathDB" id="FungiDB:FOMG_17020"/>
<gene>
    <name evidence="2" type="ORF">FOMG_17020</name>
</gene>
<sequence length="115" mass="12850">MPPMFFPYEPDLDAGTTVLVTGVSGFVGSHIADQLLSGGYNVRGITRDAAKTPWIASLFEKKHGPNKFQLYTVPNIVEANAFAVVLKGAFWKYFVPYSAHDLQQEFRALFMPHRT</sequence>
<evidence type="ECO:0000313" key="2">
    <source>
        <dbReference type="EMBL" id="EXK26407.1"/>
    </source>
</evidence>
<dbReference type="Gene3D" id="3.40.50.720">
    <property type="entry name" value="NAD(P)-binding Rossmann-like Domain"/>
    <property type="match status" value="1"/>
</dbReference>
<proteinExistence type="predicted"/>
<accession>W9ZCU0</accession>
<dbReference type="OrthoDB" id="2735536at2759"/>